<evidence type="ECO:0000256" key="1">
    <source>
        <dbReference type="SAM" id="SignalP"/>
    </source>
</evidence>
<feature type="signal peptide" evidence="1">
    <location>
        <begin position="1"/>
        <end position="20"/>
    </location>
</feature>
<feature type="chain" id="PRO_5008408000" description="BHLH domain-containing protein" evidence="1">
    <location>
        <begin position="21"/>
        <end position="75"/>
    </location>
</feature>
<keyword evidence="1" id="KW-0732">Signal</keyword>
<evidence type="ECO:0000313" key="3">
    <source>
        <dbReference type="Proteomes" id="UP000092444"/>
    </source>
</evidence>
<evidence type="ECO:0000313" key="2">
    <source>
        <dbReference type="EnsemblMetazoa" id="GMOY009636-PA"/>
    </source>
</evidence>
<protein>
    <recommendedName>
        <fullName evidence="4">BHLH domain-containing protein</fullName>
    </recommendedName>
</protein>
<proteinExistence type="predicted"/>
<sequence length="75" mass="8719">MRRWMDGLLVSKTLAPLTNWLMVLAEAADYINRLRNDLKRESVRPAANLSACGDQHLLRANRNGDRVPIKSFRWR</sequence>
<organism evidence="2 3">
    <name type="scientific">Glossina morsitans morsitans</name>
    <name type="common">Savannah tsetse fly</name>
    <dbReference type="NCBI Taxonomy" id="37546"/>
    <lineage>
        <taxon>Eukaryota</taxon>
        <taxon>Metazoa</taxon>
        <taxon>Ecdysozoa</taxon>
        <taxon>Arthropoda</taxon>
        <taxon>Hexapoda</taxon>
        <taxon>Insecta</taxon>
        <taxon>Pterygota</taxon>
        <taxon>Neoptera</taxon>
        <taxon>Endopterygota</taxon>
        <taxon>Diptera</taxon>
        <taxon>Brachycera</taxon>
        <taxon>Muscomorpha</taxon>
        <taxon>Hippoboscoidea</taxon>
        <taxon>Glossinidae</taxon>
        <taxon>Glossina</taxon>
    </lineage>
</organism>
<dbReference type="VEuPathDB" id="VectorBase:GMOY009636"/>
<dbReference type="Proteomes" id="UP000092444">
    <property type="component" value="Unassembled WGS sequence"/>
</dbReference>
<dbReference type="EnsemblMetazoa" id="GMOY009636-RA">
    <property type="protein sequence ID" value="GMOY009636-PA"/>
    <property type="gene ID" value="GMOY009636"/>
</dbReference>
<dbReference type="AlphaFoldDB" id="A0A1B0G8J7"/>
<evidence type="ECO:0008006" key="4">
    <source>
        <dbReference type="Google" id="ProtNLM"/>
    </source>
</evidence>
<dbReference type="EMBL" id="CCAG010000259">
    <property type="status" value="NOT_ANNOTATED_CDS"/>
    <property type="molecule type" value="Genomic_DNA"/>
</dbReference>
<accession>A0A1B0G8J7</accession>
<keyword evidence="3" id="KW-1185">Reference proteome</keyword>
<name>A0A1B0G8J7_GLOMM</name>
<reference evidence="2" key="1">
    <citation type="submission" date="2020-05" db="UniProtKB">
        <authorList>
            <consortium name="EnsemblMetazoa"/>
        </authorList>
    </citation>
    <scope>IDENTIFICATION</scope>
    <source>
        <strain evidence="2">Yale</strain>
    </source>
</reference>